<dbReference type="PROSITE" id="PS01124">
    <property type="entry name" value="HTH_ARAC_FAMILY_2"/>
    <property type="match status" value="1"/>
</dbReference>
<protein>
    <recommendedName>
        <fullName evidence="2">Stage 0 sporulation protein A homolog</fullName>
    </recommendedName>
</protein>
<reference evidence="15 16" key="1">
    <citation type="journal article" date="2020" name="Cell Host Microbe">
        <title>Functional and Genomic Variation between Human-Derived Isolates of Lachnospiraceae Reveals Inter- and Intra-Species Diversity.</title>
        <authorList>
            <person name="Sorbara M.T."/>
            <person name="Littmann E.R."/>
            <person name="Fontana E."/>
            <person name="Moody T.U."/>
            <person name="Kohout C.E."/>
            <person name="Gjonbalaj M."/>
            <person name="Eaton V."/>
            <person name="Seok R."/>
            <person name="Leiner I.M."/>
            <person name="Pamer E.G."/>
        </authorList>
    </citation>
    <scope>NUCLEOTIDE SEQUENCE [LARGE SCALE GENOMIC DNA]</scope>
    <source>
        <strain evidence="14 15">MSK.17.11</strain>
        <strain evidence="13 16">MSK.17.38</strain>
    </source>
</reference>
<evidence type="ECO:0000256" key="4">
    <source>
        <dbReference type="ARBA" id="ARBA00022553"/>
    </source>
</evidence>
<comment type="caution">
    <text evidence="14">The sequence shown here is derived from an EMBL/GenBank/DDBJ whole genome shotgun (WGS) entry which is preliminary data.</text>
</comment>
<dbReference type="Proteomes" id="UP000528555">
    <property type="component" value="Unassembled WGS sequence"/>
</dbReference>
<dbReference type="GO" id="GO:0005737">
    <property type="term" value="C:cytoplasm"/>
    <property type="evidence" value="ECO:0007669"/>
    <property type="project" value="UniProtKB-SubCell"/>
</dbReference>
<dbReference type="InterPro" id="IPR018062">
    <property type="entry name" value="HTH_AraC-typ_CS"/>
</dbReference>
<keyword evidence="15" id="KW-1185">Reference proteome</keyword>
<evidence type="ECO:0000256" key="8">
    <source>
        <dbReference type="ARBA" id="ARBA00023163"/>
    </source>
</evidence>
<dbReference type="CDD" id="cd17536">
    <property type="entry name" value="REC_YesN-like"/>
    <property type="match status" value="1"/>
</dbReference>
<dbReference type="AlphaFoldDB" id="A0A850HPD8"/>
<evidence type="ECO:0000256" key="6">
    <source>
        <dbReference type="ARBA" id="ARBA00023015"/>
    </source>
</evidence>
<dbReference type="SMART" id="SM00448">
    <property type="entry name" value="REC"/>
    <property type="match status" value="1"/>
</dbReference>
<dbReference type="InterPro" id="IPR018060">
    <property type="entry name" value="HTH_AraC"/>
</dbReference>
<feature type="modified residue" description="4-aspartylphosphate" evidence="10">
    <location>
        <position position="55"/>
    </location>
</feature>
<dbReference type="PANTHER" id="PTHR42713:SF3">
    <property type="entry name" value="TRANSCRIPTIONAL REGULATORY PROTEIN HPTR"/>
    <property type="match status" value="1"/>
</dbReference>
<dbReference type="GO" id="GO:0000160">
    <property type="term" value="P:phosphorelay signal transduction system"/>
    <property type="evidence" value="ECO:0007669"/>
    <property type="project" value="UniProtKB-KW"/>
</dbReference>
<comment type="subcellular location">
    <subcellularLocation>
        <location evidence="1">Cytoplasm</location>
    </subcellularLocation>
</comment>
<dbReference type="GO" id="GO:0043565">
    <property type="term" value="F:sequence-specific DNA binding"/>
    <property type="evidence" value="ECO:0007669"/>
    <property type="project" value="InterPro"/>
</dbReference>
<dbReference type="InterPro" id="IPR051552">
    <property type="entry name" value="HptR"/>
</dbReference>
<dbReference type="EMBL" id="JAAIUO010000003">
    <property type="protein sequence ID" value="NSK14489.1"/>
    <property type="molecule type" value="Genomic_DNA"/>
</dbReference>
<evidence type="ECO:0000256" key="9">
    <source>
        <dbReference type="ARBA" id="ARBA00024867"/>
    </source>
</evidence>
<dbReference type="InterPro" id="IPR011006">
    <property type="entry name" value="CheY-like_superfamily"/>
</dbReference>
<dbReference type="InterPro" id="IPR009057">
    <property type="entry name" value="Homeodomain-like_sf"/>
</dbReference>
<dbReference type="SUPFAM" id="SSF52172">
    <property type="entry name" value="CheY-like"/>
    <property type="match status" value="1"/>
</dbReference>
<proteinExistence type="predicted"/>
<feature type="domain" description="HTH araC/xylS-type" evidence="11">
    <location>
        <begin position="427"/>
        <end position="526"/>
    </location>
</feature>
<reference evidence="14" key="2">
    <citation type="submission" date="2020-02" db="EMBL/GenBank/DDBJ databases">
        <authorList>
            <person name="Littmann E."/>
            <person name="Sorbara M."/>
        </authorList>
    </citation>
    <scope>NUCLEOTIDE SEQUENCE</scope>
    <source>
        <strain evidence="14">MSK.17.11</strain>
        <strain evidence="13">MSK.17.38</strain>
    </source>
</reference>
<feature type="domain" description="Response regulatory" evidence="12">
    <location>
        <begin position="3"/>
        <end position="120"/>
    </location>
</feature>
<evidence type="ECO:0000313" key="13">
    <source>
        <dbReference type="EMBL" id="NSK14489.1"/>
    </source>
</evidence>
<dbReference type="SUPFAM" id="SSF46689">
    <property type="entry name" value="Homeodomain-like"/>
    <property type="match status" value="1"/>
</dbReference>
<dbReference type="Gene3D" id="1.10.10.60">
    <property type="entry name" value="Homeodomain-like"/>
    <property type="match status" value="2"/>
</dbReference>
<comment type="function">
    <text evidence="9">May play the central regulatory role in sporulation. It may be an element of the effector pathway responsible for the activation of sporulation genes in response to nutritional stress. Spo0A may act in concert with spo0H (a sigma factor) to control the expression of some genes that are critical to the sporulation process.</text>
</comment>
<evidence type="ECO:0000313" key="15">
    <source>
        <dbReference type="Proteomes" id="UP000528555"/>
    </source>
</evidence>
<dbReference type="Pfam" id="PF00072">
    <property type="entry name" value="Response_reg"/>
    <property type="match status" value="1"/>
</dbReference>
<dbReference type="RefSeq" id="WP_173814594.1">
    <property type="nucleotide sequence ID" value="NZ_JAAITX010000003.1"/>
</dbReference>
<evidence type="ECO:0000256" key="1">
    <source>
        <dbReference type="ARBA" id="ARBA00004496"/>
    </source>
</evidence>
<evidence type="ECO:0000256" key="10">
    <source>
        <dbReference type="PROSITE-ProRule" id="PRU00169"/>
    </source>
</evidence>
<dbReference type="Proteomes" id="UP000701680">
    <property type="component" value="Unassembled WGS sequence"/>
</dbReference>
<keyword evidence="3" id="KW-0963">Cytoplasm</keyword>
<dbReference type="PROSITE" id="PS50110">
    <property type="entry name" value="RESPONSE_REGULATORY"/>
    <property type="match status" value="1"/>
</dbReference>
<keyword evidence="8" id="KW-0804">Transcription</keyword>
<evidence type="ECO:0000256" key="7">
    <source>
        <dbReference type="ARBA" id="ARBA00023125"/>
    </source>
</evidence>
<dbReference type="PANTHER" id="PTHR42713">
    <property type="entry name" value="HISTIDINE KINASE-RELATED"/>
    <property type="match status" value="1"/>
</dbReference>
<keyword evidence="5" id="KW-0902">Two-component regulatory system</keyword>
<evidence type="ECO:0000313" key="16">
    <source>
        <dbReference type="Proteomes" id="UP000701680"/>
    </source>
</evidence>
<gene>
    <name evidence="14" type="ORF">G5A66_06295</name>
    <name evidence="13" type="ORF">G5A75_06315</name>
</gene>
<evidence type="ECO:0000259" key="11">
    <source>
        <dbReference type="PROSITE" id="PS01124"/>
    </source>
</evidence>
<accession>A0A850HPD8</accession>
<evidence type="ECO:0000259" key="12">
    <source>
        <dbReference type="PROSITE" id="PS50110"/>
    </source>
</evidence>
<dbReference type="InterPro" id="IPR001789">
    <property type="entry name" value="Sig_transdc_resp-reg_receiver"/>
</dbReference>
<keyword evidence="4 10" id="KW-0597">Phosphoprotein</keyword>
<dbReference type="SMART" id="SM00342">
    <property type="entry name" value="HTH_ARAC"/>
    <property type="match status" value="1"/>
</dbReference>
<evidence type="ECO:0000313" key="14">
    <source>
        <dbReference type="EMBL" id="NVH58263.1"/>
    </source>
</evidence>
<dbReference type="GO" id="GO:0003700">
    <property type="term" value="F:DNA-binding transcription factor activity"/>
    <property type="evidence" value="ECO:0007669"/>
    <property type="project" value="InterPro"/>
</dbReference>
<dbReference type="Pfam" id="PF12833">
    <property type="entry name" value="HTH_18"/>
    <property type="match status" value="1"/>
</dbReference>
<dbReference type="Gene3D" id="3.40.50.2300">
    <property type="match status" value="1"/>
</dbReference>
<evidence type="ECO:0000256" key="3">
    <source>
        <dbReference type="ARBA" id="ARBA00022490"/>
    </source>
</evidence>
<organism evidence="14 15">
    <name type="scientific">Dorea phocaeensis</name>
    <dbReference type="NCBI Taxonomy" id="2040291"/>
    <lineage>
        <taxon>Bacteria</taxon>
        <taxon>Bacillati</taxon>
        <taxon>Bacillota</taxon>
        <taxon>Clostridia</taxon>
        <taxon>Lachnospirales</taxon>
        <taxon>Lachnospiraceae</taxon>
        <taxon>Dorea</taxon>
    </lineage>
</organism>
<dbReference type="EMBL" id="JAAITX010000003">
    <property type="protein sequence ID" value="NVH58263.1"/>
    <property type="molecule type" value="Genomic_DNA"/>
</dbReference>
<keyword evidence="6" id="KW-0805">Transcription regulation</keyword>
<evidence type="ECO:0000256" key="2">
    <source>
        <dbReference type="ARBA" id="ARBA00018672"/>
    </source>
</evidence>
<dbReference type="PROSITE" id="PS00041">
    <property type="entry name" value="HTH_ARAC_FAMILY_1"/>
    <property type="match status" value="1"/>
</dbReference>
<name>A0A850HPD8_9FIRM</name>
<keyword evidence="7" id="KW-0238">DNA-binding</keyword>
<evidence type="ECO:0000256" key="5">
    <source>
        <dbReference type="ARBA" id="ARBA00023012"/>
    </source>
</evidence>
<sequence>MYTVVVADDEEEIRRGIIKKVRWEELGFRVVGDAENGVEALELVEKLEPDLLLTDIRMPFMSGIELARQVREIRPTVQIAFLSGFDDFSYAQQAIQYNIISYMLKPISSQELEEELKNIKEIIDRKFEEFASKESVQDRLDKSEFMLPLLLEGYQGKVTEEVKEELRRNALSCGLLGSSDPEVYRYVVMVTSISDQGKDHTTRASVQAIDMILKKYVRSVSCYMPGRVVSILSATEGGFQKYLHIIVDEIVQSVARIIKMQGTVGVSRSTDCLAECRECYLEAMDALSYSRQRESNVHFIADEERGGYVSQDITENTISQMEELLRGGSTEEIRGFLQDFTVKIASGEIAPAVADFLLTQMTAATYKVLYTVAGEGAVEHLQENFQLTSHNLVEQIMDSYEKYISLCIGAKELISEQRKKSGEVLCERALKLIETHYSDPELSIVSVSAEIAVSPNYLSALIKKTTGHTFVEILTARRIEKATELLTCTAKKIREITEECGYRDQHYFSYCFKKATGMSPNQCRKEKGMA</sequence>